<feature type="region of interest" description="Disordered" evidence="1">
    <location>
        <begin position="336"/>
        <end position="359"/>
    </location>
</feature>
<gene>
    <name evidence="2" type="ORF">PCOR1329_LOCUS35871</name>
</gene>
<evidence type="ECO:0000313" key="3">
    <source>
        <dbReference type="Proteomes" id="UP001189429"/>
    </source>
</evidence>
<dbReference type="EMBL" id="CAUYUJ010014378">
    <property type="protein sequence ID" value="CAK0840415.1"/>
    <property type="molecule type" value="Genomic_DNA"/>
</dbReference>
<accession>A0ABN9T5T6</accession>
<protein>
    <submittedName>
        <fullName evidence="2">Uncharacterized protein</fullName>
    </submittedName>
</protein>
<keyword evidence="3" id="KW-1185">Reference proteome</keyword>
<proteinExistence type="predicted"/>
<feature type="compositionally biased region" description="Basic and acidic residues" evidence="1">
    <location>
        <begin position="668"/>
        <end position="709"/>
    </location>
</feature>
<sequence>MVQRSASKLDSDGLKQFETVIEQRAVQSGKSLIKYSEEKNTQKATLDKKRVTEYVDFIKAIQDAVPNMSITSGDAKKCLGSVFDNHKADWNVKDAHREDWINTMELRIRNLCASVKKATSVKKPAKWLVDLGLATSPCPTADDEDDDESGKGKDDCTVGWNLELGLAFRRKVVKGKAKEELSLPINTSNVAKLSSDDPIVAEWHDGYTKEINDMTKERWENLTKASHAKSGEGPLWEEESSITRNKLYIDQRVDRHLLMSLYEQGSQILMMRLDTFADLKGHNQRLPNNHEAVLTGLSIMKPIAEQYRTGNIKQGDRTALREARNKAITEWKSKGELKKVHGKDSSTVTSPTKTEGRDSHVALKRRIGGIGGSTVDVSSAASEAAPSIAADVHTVLSEALADVPMQPAPALSTTNGQSNILEARDDQAPAASMKDVIVQGVEAGRADEFLESEVGAQLTEENMAKFDRVMGHMLNHEARAECLIESAKRAHAESKLASKDEKLLTSLQEVIQTGAFNTRSSYGNRFRDELAQDKKEKELYDKKDRNGQQEYRMKWALDTVGALVKKKTHTTTLKESTKAEYKYMTFGKMVEEFGGWKCQAARKGASTAALKCLAMGHPFVKKHSQSDMTIFAIVEESWKETFEQSWSELVQSVSSHAAVGDLPTGTPEEPKGPQTDQKHPRLPKDPKGPKDAIKNPPKEPPIDDADTKQKKKEIEKLFKEAGKVKHDFVSVTHTAIDILSQINDETADWKFARGDKQDMLKEKIDDLKASLSPVGREFVLEKDQKKFKANHTTARLVVEMQSFKDLQSKVAELQSIVERLGEAKKALKF</sequence>
<evidence type="ECO:0000313" key="2">
    <source>
        <dbReference type="EMBL" id="CAK0840415.1"/>
    </source>
</evidence>
<dbReference type="Proteomes" id="UP001189429">
    <property type="component" value="Unassembled WGS sequence"/>
</dbReference>
<reference evidence="2" key="1">
    <citation type="submission" date="2023-10" db="EMBL/GenBank/DDBJ databases">
        <authorList>
            <person name="Chen Y."/>
            <person name="Shah S."/>
            <person name="Dougan E. K."/>
            <person name="Thang M."/>
            <person name="Chan C."/>
        </authorList>
    </citation>
    <scope>NUCLEOTIDE SEQUENCE [LARGE SCALE GENOMIC DNA]</scope>
</reference>
<name>A0ABN9T5T6_9DINO</name>
<organism evidence="2 3">
    <name type="scientific">Prorocentrum cordatum</name>
    <dbReference type="NCBI Taxonomy" id="2364126"/>
    <lineage>
        <taxon>Eukaryota</taxon>
        <taxon>Sar</taxon>
        <taxon>Alveolata</taxon>
        <taxon>Dinophyceae</taxon>
        <taxon>Prorocentrales</taxon>
        <taxon>Prorocentraceae</taxon>
        <taxon>Prorocentrum</taxon>
    </lineage>
</organism>
<comment type="caution">
    <text evidence="2">The sequence shown here is derived from an EMBL/GenBank/DDBJ whole genome shotgun (WGS) entry which is preliminary data.</text>
</comment>
<feature type="region of interest" description="Disordered" evidence="1">
    <location>
        <begin position="658"/>
        <end position="709"/>
    </location>
</feature>
<evidence type="ECO:0000256" key="1">
    <source>
        <dbReference type="SAM" id="MobiDB-lite"/>
    </source>
</evidence>